<keyword evidence="4" id="KW-1185">Reference proteome</keyword>
<protein>
    <submittedName>
        <fullName evidence="3">Class F sortase</fullName>
    </submittedName>
</protein>
<dbReference type="AlphaFoldDB" id="A0A6G9H7C3"/>
<evidence type="ECO:0000313" key="3">
    <source>
        <dbReference type="EMBL" id="QIQ05997.1"/>
    </source>
</evidence>
<feature type="compositionally biased region" description="Low complexity" evidence="2">
    <location>
        <begin position="33"/>
        <end position="48"/>
    </location>
</feature>
<dbReference type="GO" id="GO:0016787">
    <property type="term" value="F:hydrolase activity"/>
    <property type="evidence" value="ECO:0007669"/>
    <property type="project" value="UniProtKB-KW"/>
</dbReference>
<feature type="region of interest" description="Disordered" evidence="2">
    <location>
        <begin position="33"/>
        <end position="58"/>
    </location>
</feature>
<evidence type="ECO:0000313" key="4">
    <source>
        <dbReference type="Proteomes" id="UP000501179"/>
    </source>
</evidence>
<dbReference type="EMBL" id="CP050177">
    <property type="protein sequence ID" value="QIQ05997.1"/>
    <property type="molecule type" value="Genomic_DNA"/>
</dbReference>
<dbReference type="Gene3D" id="2.40.260.10">
    <property type="entry name" value="Sortase"/>
    <property type="match status" value="1"/>
</dbReference>
<organism evidence="3 4">
    <name type="scientific">Streptomyces liangshanensis</name>
    <dbReference type="NCBI Taxonomy" id="2717324"/>
    <lineage>
        <taxon>Bacteria</taxon>
        <taxon>Bacillati</taxon>
        <taxon>Actinomycetota</taxon>
        <taxon>Actinomycetes</taxon>
        <taxon>Kitasatosporales</taxon>
        <taxon>Streptomycetaceae</taxon>
        <taxon>Streptomyces</taxon>
    </lineage>
</organism>
<dbReference type="CDD" id="cd05829">
    <property type="entry name" value="Sortase_F"/>
    <property type="match status" value="1"/>
</dbReference>
<dbReference type="KEGG" id="slia:HA039_30115"/>
<reference evidence="3 4" key="1">
    <citation type="submission" date="2020-03" db="EMBL/GenBank/DDBJ databases">
        <title>A novel species.</title>
        <authorList>
            <person name="Gao J."/>
        </authorList>
    </citation>
    <scope>NUCLEOTIDE SEQUENCE [LARGE SCALE GENOMIC DNA]</scope>
    <source>
        <strain evidence="3 4">QMT-12</strain>
    </source>
</reference>
<dbReference type="SUPFAM" id="SSF63817">
    <property type="entry name" value="Sortase"/>
    <property type="match status" value="1"/>
</dbReference>
<dbReference type="Pfam" id="PF04203">
    <property type="entry name" value="Sortase"/>
    <property type="match status" value="1"/>
</dbReference>
<feature type="compositionally biased region" description="Pro residues" evidence="2">
    <location>
        <begin position="49"/>
        <end position="58"/>
    </location>
</feature>
<dbReference type="NCBIfam" id="NF033748">
    <property type="entry name" value="class_F_sortase"/>
    <property type="match status" value="1"/>
</dbReference>
<dbReference type="InterPro" id="IPR023365">
    <property type="entry name" value="Sortase_dom-sf"/>
</dbReference>
<dbReference type="InterPro" id="IPR005754">
    <property type="entry name" value="Sortase"/>
</dbReference>
<proteinExistence type="predicted"/>
<evidence type="ECO:0000256" key="1">
    <source>
        <dbReference type="ARBA" id="ARBA00022801"/>
    </source>
</evidence>
<sequence length="208" mass="21729">MTASLVTGVVWACGDAPADPPDTGPIVLAAPAAESAKGAGRPGRTAAAPRPPRPLPPSPPLRLAVPALTIEAPVTQVGLDPAGHLGTPPLEQPRVVGWYRGGPTPGEAGTALVVGHRDTRTGPAIFLNLNVLRPGDKVNIARADGRTAVFGVDAVKTYRKDKFPDREVYGRTGRPELRLLTCGGSFEKKTGYAANIVVFAHLTDVRRT</sequence>
<dbReference type="InterPro" id="IPR042001">
    <property type="entry name" value="Sortase_F"/>
</dbReference>
<gene>
    <name evidence="3" type="ORF">HA039_30115</name>
</gene>
<dbReference type="RefSeq" id="WP_167034636.1">
    <property type="nucleotide sequence ID" value="NZ_CP050177.1"/>
</dbReference>
<dbReference type="Proteomes" id="UP000501179">
    <property type="component" value="Chromosome"/>
</dbReference>
<evidence type="ECO:0000256" key="2">
    <source>
        <dbReference type="SAM" id="MobiDB-lite"/>
    </source>
</evidence>
<name>A0A6G9H7C3_9ACTN</name>
<keyword evidence="1" id="KW-0378">Hydrolase</keyword>
<accession>A0A6G9H7C3</accession>